<organism evidence="2 3">
    <name type="scientific">Salinimonas iocasae</name>
    <dbReference type="NCBI Taxonomy" id="2572577"/>
    <lineage>
        <taxon>Bacteria</taxon>
        <taxon>Pseudomonadati</taxon>
        <taxon>Pseudomonadota</taxon>
        <taxon>Gammaproteobacteria</taxon>
        <taxon>Alteromonadales</taxon>
        <taxon>Alteromonadaceae</taxon>
        <taxon>Alteromonas/Salinimonas group</taxon>
        <taxon>Salinimonas</taxon>
    </lineage>
</organism>
<keyword evidence="3" id="KW-1185">Reference proteome</keyword>
<proteinExistence type="predicted"/>
<dbReference type="KEGG" id="salk:FBQ74_18470"/>
<dbReference type="AlphaFoldDB" id="A0A5B7YJD5"/>
<dbReference type="OrthoDB" id="9862982at2"/>
<feature type="region of interest" description="Disordered" evidence="1">
    <location>
        <begin position="1"/>
        <end position="20"/>
    </location>
</feature>
<dbReference type="EMBL" id="CP039853">
    <property type="protein sequence ID" value="QCZ95506.1"/>
    <property type="molecule type" value="Genomic_DNA"/>
</dbReference>
<dbReference type="RefSeq" id="WP_139758193.1">
    <property type="nucleotide sequence ID" value="NZ_CP039853.1"/>
</dbReference>
<geneLocation type="plasmid" evidence="2 3">
    <name>plas12</name>
</geneLocation>
<accession>A0A5B7YJD5</accession>
<protein>
    <submittedName>
        <fullName evidence="2">Uncharacterized protein</fullName>
    </submittedName>
</protein>
<dbReference type="Proteomes" id="UP000304912">
    <property type="component" value="Plasmid plas12"/>
</dbReference>
<evidence type="ECO:0000313" key="2">
    <source>
        <dbReference type="EMBL" id="QCZ95506.1"/>
    </source>
</evidence>
<sequence length="106" mass="12126">MKAAKNYNESVAKLKKESSEHLGRYEKLRSEVSDVLGFIQGNGKRKLYFSILEYDKQKRPGGSLISGIVLDKIHHLNRPIPPTPPPSNDNTPYLDRQQLKEQNPMH</sequence>
<evidence type="ECO:0000313" key="3">
    <source>
        <dbReference type="Proteomes" id="UP000304912"/>
    </source>
</evidence>
<gene>
    <name evidence="2" type="ORF">FBQ74_18470</name>
</gene>
<feature type="region of interest" description="Disordered" evidence="1">
    <location>
        <begin position="76"/>
        <end position="106"/>
    </location>
</feature>
<name>A0A5B7YJD5_9ALTE</name>
<keyword evidence="2" id="KW-0614">Plasmid</keyword>
<evidence type="ECO:0000256" key="1">
    <source>
        <dbReference type="SAM" id="MobiDB-lite"/>
    </source>
</evidence>
<reference evidence="2 3" key="1">
    <citation type="submission" date="2019-04" db="EMBL/GenBank/DDBJ databases">
        <title>Salinimonas iocasae sp. nov., a halophilic bacterium isolated from the outer tube casing of tubeworms in Okinawa Trough.</title>
        <authorList>
            <person name="Zhang H."/>
            <person name="Wang H."/>
            <person name="Li C."/>
        </authorList>
    </citation>
    <scope>NUCLEOTIDE SEQUENCE [LARGE SCALE GENOMIC DNA]</scope>
    <source>
        <strain evidence="2 3">KX18D6</strain>
        <plasmid evidence="2 3">plas12</plasmid>
    </source>
</reference>